<reference evidence="3" key="1">
    <citation type="journal article" date="2020" name="mSystems">
        <title>Genome- and Community-Level Interaction Insights into Carbon Utilization and Element Cycling Functions of Hydrothermarchaeota in Hydrothermal Sediment.</title>
        <authorList>
            <person name="Zhou Z."/>
            <person name="Liu Y."/>
            <person name="Xu W."/>
            <person name="Pan J."/>
            <person name="Luo Z.H."/>
            <person name="Li M."/>
        </authorList>
    </citation>
    <scope>NUCLEOTIDE SEQUENCE [LARGE SCALE GENOMIC DNA]</scope>
    <source>
        <strain evidence="3">SpSt-609</strain>
    </source>
</reference>
<comment type="caution">
    <text evidence="3">The sequence shown here is derived from an EMBL/GenBank/DDBJ whole genome shotgun (WGS) entry which is preliminary data.</text>
</comment>
<evidence type="ECO:0000256" key="1">
    <source>
        <dbReference type="ARBA" id="ARBA00005947"/>
    </source>
</evidence>
<evidence type="ECO:0000259" key="2">
    <source>
        <dbReference type="Pfam" id="PF00850"/>
    </source>
</evidence>
<dbReference type="InterPro" id="IPR000286">
    <property type="entry name" value="HDACs"/>
</dbReference>
<dbReference type="InterPro" id="IPR037138">
    <property type="entry name" value="His_deacetylse_dom_sf"/>
</dbReference>
<dbReference type="InterPro" id="IPR023801">
    <property type="entry name" value="His_deacetylse_dom"/>
</dbReference>
<dbReference type="PANTHER" id="PTHR10625">
    <property type="entry name" value="HISTONE DEACETYLASE HDAC1-RELATED"/>
    <property type="match status" value="1"/>
</dbReference>
<dbReference type="EMBL" id="DSZY01000031">
    <property type="protein sequence ID" value="HGU40981.1"/>
    <property type="molecule type" value="Genomic_DNA"/>
</dbReference>
<gene>
    <name evidence="3" type="ORF">ENT77_07265</name>
</gene>
<comment type="similarity">
    <text evidence="1">Belongs to the histone deacetylase family.</text>
</comment>
<dbReference type="Gene3D" id="3.40.800.20">
    <property type="entry name" value="Histone deacetylase domain"/>
    <property type="match status" value="1"/>
</dbReference>
<evidence type="ECO:0000313" key="3">
    <source>
        <dbReference type="EMBL" id="HGU40981.1"/>
    </source>
</evidence>
<protein>
    <submittedName>
        <fullName evidence="3">Histone deacetylase family protein</fullName>
    </submittedName>
</protein>
<proteinExistence type="inferred from homology"/>
<dbReference type="PRINTS" id="PR01270">
    <property type="entry name" value="HDASUPER"/>
</dbReference>
<organism evidence="3">
    <name type="scientific">Fervidobacterium thailandense</name>
    <dbReference type="NCBI Taxonomy" id="1008305"/>
    <lineage>
        <taxon>Bacteria</taxon>
        <taxon>Thermotogati</taxon>
        <taxon>Thermotogota</taxon>
        <taxon>Thermotogae</taxon>
        <taxon>Thermotogales</taxon>
        <taxon>Fervidobacteriaceae</taxon>
        <taxon>Fervidobacterium</taxon>
    </lineage>
</organism>
<sequence length="335" mass="37525">MGGLKTKNLELVFFAELNFEFQPTKEIDNGKFIRNPEKPSRLKFIFEFLAKNFPAGEALSFPEDVLSLAHEEEYIRYLKTKSAQVEGEYIPEVFFIDKVYDTGTPILRQTFEAAKRAVDTVLSAVEYSVASKQITYALTRPPGHHAMKSYAGGYCYFNNVAVAGRYLENKGMKVAILDLDFHHGNGTQDIFYHDPNVLFVSLHGTPEEFYPWFSGFETEIGEGRAAGLNLNIPLPRGTNGAKYIEALRAGCKKIREFKPDYLLVSLGTDTHIDDPVGKFSLIDKDYILIGAELSKLCETVPLVTFVQEGGYNPRANARAVKHLLYGFFGNCAVEG</sequence>
<accession>A0A7C4GHL5</accession>
<dbReference type="InterPro" id="IPR023696">
    <property type="entry name" value="Ureohydrolase_dom_sf"/>
</dbReference>
<dbReference type="GO" id="GO:0040029">
    <property type="term" value="P:epigenetic regulation of gene expression"/>
    <property type="evidence" value="ECO:0007669"/>
    <property type="project" value="TreeGrafter"/>
</dbReference>
<dbReference type="GO" id="GO:0004407">
    <property type="term" value="F:histone deacetylase activity"/>
    <property type="evidence" value="ECO:0007669"/>
    <property type="project" value="TreeGrafter"/>
</dbReference>
<dbReference type="Pfam" id="PF00850">
    <property type="entry name" value="Hist_deacetyl"/>
    <property type="match status" value="1"/>
</dbReference>
<feature type="domain" description="Histone deacetylase" evidence="2">
    <location>
        <begin position="36"/>
        <end position="324"/>
    </location>
</feature>
<dbReference type="SUPFAM" id="SSF52768">
    <property type="entry name" value="Arginase/deacetylase"/>
    <property type="match status" value="1"/>
</dbReference>
<name>A0A7C4GHL5_9BACT</name>
<dbReference type="AlphaFoldDB" id="A0A7C4GHL5"/>
<dbReference type="CDD" id="cd10001">
    <property type="entry name" value="HDAC_classII_APAH"/>
    <property type="match status" value="1"/>
</dbReference>